<dbReference type="GO" id="GO:0008673">
    <property type="term" value="F:2-dehydro-3-deoxygluconokinase activity"/>
    <property type="evidence" value="ECO:0007669"/>
    <property type="project" value="UniProtKB-EC"/>
</dbReference>
<evidence type="ECO:0000256" key="2">
    <source>
        <dbReference type="ARBA" id="ARBA00022679"/>
    </source>
</evidence>
<dbReference type="GO" id="GO:0005829">
    <property type="term" value="C:cytosol"/>
    <property type="evidence" value="ECO:0007669"/>
    <property type="project" value="TreeGrafter"/>
</dbReference>
<dbReference type="GO" id="GO:0042840">
    <property type="term" value="P:D-glucuronate catabolic process"/>
    <property type="evidence" value="ECO:0007669"/>
    <property type="project" value="TreeGrafter"/>
</dbReference>
<reference evidence="5" key="1">
    <citation type="submission" date="2020-02" db="EMBL/GenBank/DDBJ databases">
        <authorList>
            <person name="Meier V. D."/>
        </authorList>
    </citation>
    <scope>NUCLEOTIDE SEQUENCE</scope>
    <source>
        <strain evidence="5">AVDCRST_MAG93</strain>
    </source>
</reference>
<organism evidence="5">
    <name type="scientific">uncultured Chloroflexia bacterium</name>
    <dbReference type="NCBI Taxonomy" id="1672391"/>
    <lineage>
        <taxon>Bacteria</taxon>
        <taxon>Bacillati</taxon>
        <taxon>Chloroflexota</taxon>
        <taxon>Chloroflexia</taxon>
        <taxon>environmental samples</taxon>
    </lineage>
</organism>
<gene>
    <name evidence="5" type="ORF">AVDCRST_MAG93-6621</name>
</gene>
<evidence type="ECO:0000256" key="3">
    <source>
        <dbReference type="ARBA" id="ARBA00022777"/>
    </source>
</evidence>
<evidence type="ECO:0000259" key="4">
    <source>
        <dbReference type="Pfam" id="PF00294"/>
    </source>
</evidence>
<keyword evidence="2 5" id="KW-0808">Transferase</keyword>
<dbReference type="Pfam" id="PF00294">
    <property type="entry name" value="PfkB"/>
    <property type="match status" value="1"/>
</dbReference>
<dbReference type="InterPro" id="IPR029056">
    <property type="entry name" value="Ribokinase-like"/>
</dbReference>
<name>A0A6J4LUI2_9CHLR</name>
<dbReference type="InterPro" id="IPR050306">
    <property type="entry name" value="PfkB_Carbo_kinase"/>
</dbReference>
<dbReference type="PROSITE" id="PS00584">
    <property type="entry name" value="PFKB_KINASES_2"/>
    <property type="match status" value="1"/>
</dbReference>
<dbReference type="InterPro" id="IPR002173">
    <property type="entry name" value="Carboh/pur_kinase_PfkB_CS"/>
</dbReference>
<sequence length="156" mass="16507">MRAAECGGKVAFDGNYRATLWDDVDAARRARDAAIAFCEFGLPTLDDEHAMDGPADAEEVAARWKRAGAQEVVVKLGSEGCFTAEGVVAPLKPLEPLDTTGAGDAFNAGYLYARLQQQAVIAAAEAGHRLAAWTLMQQGGIPPVTPDAPYGRLKAF</sequence>
<accession>A0A6J4LUI2</accession>
<keyword evidence="3 5" id="KW-0418">Kinase</keyword>
<evidence type="ECO:0000313" key="5">
    <source>
        <dbReference type="EMBL" id="CAA9340284.1"/>
    </source>
</evidence>
<feature type="domain" description="Carbohydrate kinase PfkB" evidence="4">
    <location>
        <begin position="3"/>
        <end position="143"/>
    </location>
</feature>
<comment type="similarity">
    <text evidence="1">Belongs to the carbohydrate kinase PfkB family.</text>
</comment>
<dbReference type="EMBL" id="CADCTR010002231">
    <property type="protein sequence ID" value="CAA9340284.1"/>
    <property type="molecule type" value="Genomic_DNA"/>
</dbReference>
<dbReference type="PANTHER" id="PTHR43085:SF15">
    <property type="entry name" value="2-DEHYDRO-3-DEOXYGLUCONOKINASE"/>
    <property type="match status" value="1"/>
</dbReference>
<dbReference type="InterPro" id="IPR011611">
    <property type="entry name" value="PfkB_dom"/>
</dbReference>
<dbReference type="EC" id="2.7.1.45" evidence="5"/>
<proteinExistence type="inferred from homology"/>
<evidence type="ECO:0000256" key="1">
    <source>
        <dbReference type="ARBA" id="ARBA00010688"/>
    </source>
</evidence>
<dbReference type="SUPFAM" id="SSF53613">
    <property type="entry name" value="Ribokinase-like"/>
    <property type="match status" value="1"/>
</dbReference>
<dbReference type="GO" id="GO:0019698">
    <property type="term" value="P:D-galacturonate catabolic process"/>
    <property type="evidence" value="ECO:0007669"/>
    <property type="project" value="TreeGrafter"/>
</dbReference>
<dbReference type="AlphaFoldDB" id="A0A6J4LUI2"/>
<dbReference type="Gene3D" id="3.40.1190.20">
    <property type="match status" value="1"/>
</dbReference>
<protein>
    <submittedName>
        <fullName evidence="5">2-dehydro-3-deoxygluconate kinase</fullName>
        <ecNumber evidence="5">2.7.1.45</ecNumber>
    </submittedName>
</protein>
<dbReference type="PANTHER" id="PTHR43085">
    <property type="entry name" value="HEXOKINASE FAMILY MEMBER"/>
    <property type="match status" value="1"/>
</dbReference>
<dbReference type="GO" id="GO:0006974">
    <property type="term" value="P:DNA damage response"/>
    <property type="evidence" value="ECO:0007669"/>
    <property type="project" value="TreeGrafter"/>
</dbReference>